<gene>
    <name evidence="1" type="ORF">OS125_06410</name>
    <name evidence="2" type="ORF">OS129_04225</name>
</gene>
<dbReference type="EMBL" id="JAPMKV010000003">
    <property type="protein sequence ID" value="MCX7444877.1"/>
    <property type="molecule type" value="Genomic_DNA"/>
</dbReference>
<dbReference type="Proteomes" id="UP001071478">
    <property type="component" value="Unassembled WGS sequence"/>
</dbReference>
<evidence type="ECO:0000313" key="3">
    <source>
        <dbReference type="Proteomes" id="UP001071478"/>
    </source>
</evidence>
<keyword evidence="4" id="KW-1185">Reference proteome</keyword>
<accession>A0A9Q4C7U6</accession>
<name>A0A9Q4C7U6_9CORY</name>
<dbReference type="RefSeq" id="WP_200253765.1">
    <property type="nucleotide sequence ID" value="NZ_JAENIQ020000001.1"/>
</dbReference>
<evidence type="ECO:0000313" key="2">
    <source>
        <dbReference type="EMBL" id="MCX7468087.1"/>
    </source>
</evidence>
<proteinExistence type="predicted"/>
<dbReference type="EMBL" id="JAPMKU010000002">
    <property type="protein sequence ID" value="MCX7468087.1"/>
    <property type="molecule type" value="Genomic_DNA"/>
</dbReference>
<evidence type="ECO:0000313" key="1">
    <source>
        <dbReference type="EMBL" id="MCX7444877.1"/>
    </source>
</evidence>
<dbReference type="AlphaFoldDB" id="A0A9Q4C7U6"/>
<dbReference type="InterPro" id="IPR019660">
    <property type="entry name" value="Put_sensory_transdc_reg_YbjN"/>
</dbReference>
<dbReference type="Proteomes" id="UP001081709">
    <property type="component" value="Unassembled WGS sequence"/>
</dbReference>
<sequence>MALPKVTHSRVESFLTGEGLNFGRDDDDDIVVGFDGLTFFITVQEDLLRVAGWWHAELSDDDAVGRALAAANALNQDLVAPKTVIGGTQPSIIFENALKTTSGRTDEQLGEFIVMSLRTSFMAGERLAADLPDLAPAVEESKEDEN</sequence>
<dbReference type="Pfam" id="PF10722">
    <property type="entry name" value="YbjN"/>
    <property type="match status" value="1"/>
</dbReference>
<protein>
    <submittedName>
        <fullName evidence="2">YbjN domain-containing protein</fullName>
    </submittedName>
</protein>
<comment type="caution">
    <text evidence="2">The sequence shown here is derived from an EMBL/GenBank/DDBJ whole genome shotgun (WGS) entry which is preliminary data.</text>
</comment>
<evidence type="ECO:0000313" key="4">
    <source>
        <dbReference type="Proteomes" id="UP001081709"/>
    </source>
</evidence>
<reference evidence="2" key="1">
    <citation type="submission" date="2022-11" db="EMBL/GenBank/DDBJ databases">
        <title>Corynebacterium sp. isolated from Penguins.</title>
        <authorList>
            <person name="Sedlar K."/>
            <person name="Svec P."/>
        </authorList>
    </citation>
    <scope>NUCLEOTIDE SEQUENCE</scope>
    <source>
        <strain evidence="1">P7003</strain>
        <strain evidence="2">P7374</strain>
    </source>
</reference>
<organism evidence="2 3">
    <name type="scientific">Corynebacterium pygosceleis</name>
    <dbReference type="NCBI Taxonomy" id="2800406"/>
    <lineage>
        <taxon>Bacteria</taxon>
        <taxon>Bacillati</taxon>
        <taxon>Actinomycetota</taxon>
        <taxon>Actinomycetes</taxon>
        <taxon>Mycobacteriales</taxon>
        <taxon>Corynebacteriaceae</taxon>
        <taxon>Corynebacterium</taxon>
    </lineage>
</organism>